<sequence>MKPGDLPQVWRTVKPLRPTTKILLTLVSFIVLTLMLTHYSVHRPSVDRPSVDRPSVDRPSVDRPSVGRPLTADPPGEMSAAAENRLSEGMRYYLPGIFAPKKQDESLVINRDQRTVRLDRPVTVVTAYYKIPSKHKSTEYDEWIGNFLPTIPCHLYVFTDEASVARVTDLRGPFMNRTKIIVIPFSELIEAKRMKMYQEQHRMDHENGYQTPQVYVVWNEKVHFLMKSIQDNVFDSDFFLWTDSGCFRDAERTKLVTTFPDTKTTLQLLGTKKVFFLEMGAFMAEDRKLGANGLPLKDFRYDVRLAATIFGGHVSALRMYDKRYYETMELMRKEGRFIGKEQNIMSSVAVMYPELVKLVKPRPYLDGDQETSRKVHGWTKIIVLPFADLIEAKRMAMYKEQHAVDSEKSYHTPEVYIVWNEKIHFLMKAIQDNVFDSDYFMWTDIGCFRDPWRATQLTTYPDTNTTSLLLGRDRVYFLQMGNFAKTDHTLAANGVPIKDFRYEVRLGGTMFGGHASALIKYDKLFYSTMELMLKDGRFIGKDQNIMSSIAMMHPELVKRVRPESYLNGGDPWFYTQYYFSKRPLTTEDIQKESQD</sequence>
<feature type="compositionally biased region" description="Basic and acidic residues" evidence="1">
    <location>
        <begin position="44"/>
        <end position="61"/>
    </location>
</feature>
<dbReference type="Proteomes" id="UP000192578">
    <property type="component" value="Unassembled WGS sequence"/>
</dbReference>
<protein>
    <submittedName>
        <fullName evidence="3">Uncharacterized protein</fullName>
    </submittedName>
</protein>
<proteinExistence type="predicted"/>
<feature type="transmembrane region" description="Helical" evidence="2">
    <location>
        <begin position="21"/>
        <end position="41"/>
    </location>
</feature>
<comment type="caution">
    <text evidence="3">The sequence shown here is derived from an EMBL/GenBank/DDBJ whole genome shotgun (WGS) entry which is preliminary data.</text>
</comment>
<evidence type="ECO:0000256" key="2">
    <source>
        <dbReference type="SAM" id="Phobius"/>
    </source>
</evidence>
<gene>
    <name evidence="3" type="ORF">BV898_11311</name>
</gene>
<dbReference type="Pfam" id="PF09612">
    <property type="entry name" value="HtrL_YibB"/>
    <property type="match status" value="1"/>
</dbReference>
<feature type="region of interest" description="Disordered" evidence="1">
    <location>
        <begin position="44"/>
        <end position="78"/>
    </location>
</feature>
<dbReference type="AlphaFoldDB" id="A0A1W0WGZ4"/>
<keyword evidence="2" id="KW-0812">Transmembrane</keyword>
<evidence type="ECO:0000313" key="3">
    <source>
        <dbReference type="EMBL" id="OQV14469.1"/>
    </source>
</evidence>
<dbReference type="InterPro" id="IPR011735">
    <property type="entry name" value="WlaTC/HtrL_glycosyltransf"/>
</dbReference>
<name>A0A1W0WGZ4_HYPEX</name>
<dbReference type="EMBL" id="MTYJ01000104">
    <property type="protein sequence ID" value="OQV14469.1"/>
    <property type="molecule type" value="Genomic_DNA"/>
</dbReference>
<evidence type="ECO:0000313" key="4">
    <source>
        <dbReference type="Proteomes" id="UP000192578"/>
    </source>
</evidence>
<evidence type="ECO:0000256" key="1">
    <source>
        <dbReference type="SAM" id="MobiDB-lite"/>
    </source>
</evidence>
<keyword evidence="2" id="KW-1133">Transmembrane helix</keyword>
<dbReference type="OrthoDB" id="411632at2759"/>
<organism evidence="3 4">
    <name type="scientific">Hypsibius exemplaris</name>
    <name type="common">Freshwater tardigrade</name>
    <dbReference type="NCBI Taxonomy" id="2072580"/>
    <lineage>
        <taxon>Eukaryota</taxon>
        <taxon>Metazoa</taxon>
        <taxon>Ecdysozoa</taxon>
        <taxon>Tardigrada</taxon>
        <taxon>Eutardigrada</taxon>
        <taxon>Parachela</taxon>
        <taxon>Hypsibioidea</taxon>
        <taxon>Hypsibiidae</taxon>
        <taxon>Hypsibius</taxon>
    </lineage>
</organism>
<accession>A0A1W0WGZ4</accession>
<reference evidence="4" key="1">
    <citation type="submission" date="2017-01" db="EMBL/GenBank/DDBJ databases">
        <title>Comparative genomics of anhydrobiosis in the tardigrade Hypsibius dujardini.</title>
        <authorList>
            <person name="Yoshida Y."/>
            <person name="Koutsovoulos G."/>
            <person name="Laetsch D."/>
            <person name="Stevens L."/>
            <person name="Kumar S."/>
            <person name="Horikawa D."/>
            <person name="Ishino K."/>
            <person name="Komine S."/>
            <person name="Tomita M."/>
            <person name="Blaxter M."/>
            <person name="Arakawa K."/>
        </authorList>
    </citation>
    <scope>NUCLEOTIDE SEQUENCE [LARGE SCALE GENOMIC DNA]</scope>
    <source>
        <strain evidence="4">Z151</strain>
    </source>
</reference>
<keyword evidence="2" id="KW-0472">Membrane</keyword>
<keyword evidence="4" id="KW-1185">Reference proteome</keyword>